<dbReference type="EMBL" id="SJKD01000001">
    <property type="protein sequence ID" value="TCC52464.1"/>
    <property type="molecule type" value="Genomic_DNA"/>
</dbReference>
<dbReference type="InterPro" id="IPR036736">
    <property type="entry name" value="ACP-like_sf"/>
</dbReference>
<dbReference type="Proteomes" id="UP000293342">
    <property type="component" value="Unassembled WGS sequence"/>
</dbReference>
<name>A0A4R0K1H2_9ACTN</name>
<dbReference type="RefSeq" id="WP_131361476.1">
    <property type="nucleotide sequence ID" value="NZ_SJKD01000001.1"/>
</dbReference>
<gene>
    <name evidence="2" type="ORF">E0H75_01445</name>
</gene>
<evidence type="ECO:0000259" key="1">
    <source>
        <dbReference type="PROSITE" id="PS50075"/>
    </source>
</evidence>
<reference evidence="2 3" key="1">
    <citation type="submission" date="2019-02" db="EMBL/GenBank/DDBJ databases">
        <title>Kribbella capetownensis sp. nov. and Kribbella speibonae sp. nov., isolated from soil.</title>
        <authorList>
            <person name="Curtis S.M."/>
            <person name="Norton I."/>
            <person name="Everest G.J."/>
            <person name="Meyers P.R."/>
        </authorList>
    </citation>
    <scope>NUCLEOTIDE SEQUENCE [LARGE SCALE GENOMIC DNA]</scope>
    <source>
        <strain evidence="2 3">YM53</strain>
    </source>
</reference>
<dbReference type="PROSITE" id="PS50075">
    <property type="entry name" value="CARRIER"/>
    <property type="match status" value="1"/>
</dbReference>
<protein>
    <submittedName>
        <fullName evidence="2">Acyl carrier protein</fullName>
    </submittedName>
</protein>
<dbReference type="Gene3D" id="1.10.1200.10">
    <property type="entry name" value="ACP-like"/>
    <property type="match status" value="1"/>
</dbReference>
<comment type="caution">
    <text evidence="2">The sequence shown here is derived from an EMBL/GenBank/DDBJ whole genome shotgun (WGS) entry which is preliminary data.</text>
</comment>
<feature type="domain" description="Carrier" evidence="1">
    <location>
        <begin position="3"/>
        <end position="81"/>
    </location>
</feature>
<sequence>MSSIARGRVRELMGEVMTAQGKNLPGDDTADLREIGFRSLDFSELALRVEDELEAELNFDAPGLRRIATVGDVLDFIEQLQSA</sequence>
<dbReference type="OrthoDB" id="7864469at2"/>
<evidence type="ECO:0000313" key="2">
    <source>
        <dbReference type="EMBL" id="TCC52464.1"/>
    </source>
</evidence>
<dbReference type="AlphaFoldDB" id="A0A4R0K1H2"/>
<dbReference type="SUPFAM" id="SSF47336">
    <property type="entry name" value="ACP-like"/>
    <property type="match status" value="1"/>
</dbReference>
<proteinExistence type="predicted"/>
<organism evidence="2 3">
    <name type="scientific">Kribbella capetownensis</name>
    <dbReference type="NCBI Taxonomy" id="1572659"/>
    <lineage>
        <taxon>Bacteria</taxon>
        <taxon>Bacillati</taxon>
        <taxon>Actinomycetota</taxon>
        <taxon>Actinomycetes</taxon>
        <taxon>Propionibacteriales</taxon>
        <taxon>Kribbellaceae</taxon>
        <taxon>Kribbella</taxon>
    </lineage>
</organism>
<dbReference type="InterPro" id="IPR009081">
    <property type="entry name" value="PP-bd_ACP"/>
</dbReference>
<evidence type="ECO:0000313" key="3">
    <source>
        <dbReference type="Proteomes" id="UP000293342"/>
    </source>
</evidence>
<accession>A0A4R0K1H2</accession>
<keyword evidence="3" id="KW-1185">Reference proteome</keyword>
<dbReference type="Pfam" id="PF00550">
    <property type="entry name" value="PP-binding"/>
    <property type="match status" value="1"/>
</dbReference>